<sequence length="587" mass="68549">DDTSSPQPVKRTVTGTDADLRRLSLKDAKALLRKFGVPEHEIKKLSRWEVIDVVRTMSTEQAKSGEGNMNKFARGNRFSIAEHQERYKEECQRVFDLQNKVLASEEVLSTDEDYSSADDSDLDEMQKNIESLLSNKKTTTQLSHEKEEQERKELHKMLFTDDGKESGKSRMNTPMLPGSSNSGNQNNKDDDTGSVVSFGSSFTGRRLKIYRTFRDEDGKEFHRIETVRKPEVIDTYVRIRQTRDQAFIRQFALQDEQHREEMKKERRRIQEQLRRIKRNQEKEKNEPPKPPKKKKFKPDLKLKCGACGEIGHMRTNKECPLYQKSTPSNPIQVAMTEEQEEEQEKSLMDDDDLVKTEGTKITLAKSVIDHAEYLKRRSLVLKFPKESVQAKKRRRAGTVIHCDYLKTYPFHTPVNPRQVPDYYKIVKKPVDLQTMRENVRRKKYSSREDMLQDIQQIASNSALYNGAKSALTMTAQSMVEICKNKMAEKEDRFIRVEKAINPLLGDDDQVAFSFILDSIVSKMKEVPDSWPFHQPVNIKFVKDYYKVIKHAMDLESIRVHIQHHYYHHRDEFLDHVELLVANSRKYN</sequence>
<reference evidence="6" key="1">
    <citation type="submission" date="2025-08" db="UniProtKB">
        <authorList>
            <consortium name="RefSeq"/>
        </authorList>
    </citation>
    <scope>IDENTIFICATION</scope>
    <source>
        <tissue evidence="6">Testes</tissue>
    </source>
</reference>
<dbReference type="Pfam" id="PF15288">
    <property type="entry name" value="zf-CCHC_6"/>
    <property type="match status" value="1"/>
</dbReference>
<dbReference type="RefSeq" id="XP_006815350.1">
    <property type="nucleotide sequence ID" value="XM_006815287.1"/>
</dbReference>
<evidence type="ECO:0000256" key="3">
    <source>
        <dbReference type="SAM" id="MobiDB-lite"/>
    </source>
</evidence>
<feature type="domain" description="Bromo" evidence="4">
    <location>
        <begin position="407"/>
        <end position="472"/>
    </location>
</feature>
<dbReference type="InterPro" id="IPR036427">
    <property type="entry name" value="Bromodomain-like_sf"/>
</dbReference>
<feature type="compositionally biased region" description="Basic and acidic residues" evidence="3">
    <location>
        <begin position="143"/>
        <end position="168"/>
    </location>
</feature>
<dbReference type="Gene3D" id="1.20.920.10">
    <property type="entry name" value="Bromodomain-like"/>
    <property type="match status" value="2"/>
</dbReference>
<dbReference type="Proteomes" id="UP000694865">
    <property type="component" value="Unplaced"/>
</dbReference>
<dbReference type="PANTHER" id="PTHR13900:SF0">
    <property type="entry name" value="TRANSCRIPTION INITIATION FACTOR TFIID SUBUNIT 1"/>
    <property type="match status" value="1"/>
</dbReference>
<feature type="compositionally biased region" description="Basic and acidic residues" evidence="3">
    <location>
        <begin position="275"/>
        <end position="289"/>
    </location>
</feature>
<dbReference type="CDD" id="cd05511">
    <property type="entry name" value="Bromo_TFIID"/>
    <property type="match status" value="1"/>
</dbReference>
<dbReference type="Pfam" id="PF00439">
    <property type="entry name" value="Bromodomain"/>
    <property type="match status" value="2"/>
</dbReference>
<gene>
    <name evidence="6" type="primary">LOC102805537</name>
</gene>
<proteinExistence type="predicted"/>
<dbReference type="InterPro" id="IPR040240">
    <property type="entry name" value="TAF1"/>
</dbReference>
<dbReference type="SUPFAM" id="SSF47370">
    <property type="entry name" value="Bromodomain"/>
    <property type="match status" value="2"/>
</dbReference>
<dbReference type="PRINTS" id="PR00503">
    <property type="entry name" value="BROMODOMAIN"/>
</dbReference>
<keyword evidence="1 2" id="KW-0103">Bromodomain</keyword>
<evidence type="ECO:0000313" key="6">
    <source>
        <dbReference type="RefSeq" id="XP_006815350.1"/>
    </source>
</evidence>
<feature type="region of interest" description="Disordered" evidence="3">
    <location>
        <begin position="132"/>
        <end position="197"/>
    </location>
</feature>
<name>A0ABM0M5Q9_SACKO</name>
<dbReference type="InterPro" id="IPR001487">
    <property type="entry name" value="Bromodomain"/>
</dbReference>
<feature type="compositionally biased region" description="Polar residues" evidence="3">
    <location>
        <begin position="132"/>
        <end position="142"/>
    </location>
</feature>
<evidence type="ECO:0000256" key="2">
    <source>
        <dbReference type="PROSITE-ProRule" id="PRU00035"/>
    </source>
</evidence>
<feature type="non-terminal residue" evidence="6">
    <location>
        <position position="587"/>
    </location>
</feature>
<dbReference type="PROSITE" id="PS50014">
    <property type="entry name" value="BROMODOMAIN_2"/>
    <property type="match status" value="2"/>
</dbReference>
<feature type="non-terminal residue" evidence="6">
    <location>
        <position position="1"/>
    </location>
</feature>
<accession>A0ABM0M5Q9</accession>
<feature type="region of interest" description="Disordered" evidence="3">
    <location>
        <begin position="275"/>
        <end position="298"/>
    </location>
</feature>
<feature type="domain" description="Bromo" evidence="4">
    <location>
        <begin position="524"/>
        <end position="587"/>
    </location>
</feature>
<dbReference type="InterPro" id="IPR018359">
    <property type="entry name" value="Bromodomain_CS"/>
</dbReference>
<dbReference type="PANTHER" id="PTHR13900">
    <property type="entry name" value="TRANSCRIPTION INITIATION FACTOR TFIID"/>
    <property type="match status" value="1"/>
</dbReference>
<dbReference type="InterPro" id="IPR041670">
    <property type="entry name" value="Znf-CCHC_6"/>
</dbReference>
<protein>
    <submittedName>
        <fullName evidence="6">Transcription initiation factor TFIID subunit 1-like</fullName>
    </submittedName>
</protein>
<evidence type="ECO:0000313" key="5">
    <source>
        <dbReference type="Proteomes" id="UP000694865"/>
    </source>
</evidence>
<evidence type="ECO:0000256" key="1">
    <source>
        <dbReference type="ARBA" id="ARBA00023117"/>
    </source>
</evidence>
<organism evidence="5 6">
    <name type="scientific">Saccoglossus kowalevskii</name>
    <name type="common">Acorn worm</name>
    <dbReference type="NCBI Taxonomy" id="10224"/>
    <lineage>
        <taxon>Eukaryota</taxon>
        <taxon>Metazoa</taxon>
        <taxon>Hemichordata</taxon>
        <taxon>Enteropneusta</taxon>
        <taxon>Harrimaniidae</taxon>
        <taxon>Saccoglossus</taxon>
    </lineage>
</organism>
<dbReference type="SMART" id="SM00297">
    <property type="entry name" value="BROMO"/>
    <property type="match status" value="2"/>
</dbReference>
<evidence type="ECO:0000259" key="4">
    <source>
        <dbReference type="PROSITE" id="PS50014"/>
    </source>
</evidence>
<dbReference type="GeneID" id="102805537"/>
<dbReference type="PROSITE" id="PS00633">
    <property type="entry name" value="BROMODOMAIN_1"/>
    <property type="match status" value="2"/>
</dbReference>
<keyword evidence="5" id="KW-1185">Reference proteome</keyword>